<feature type="transmembrane region" description="Helical" evidence="10">
    <location>
        <begin position="101"/>
        <end position="121"/>
    </location>
</feature>
<feature type="transmembrane region" description="Helical" evidence="10">
    <location>
        <begin position="263"/>
        <end position="280"/>
    </location>
</feature>
<keyword evidence="3 9" id="KW-0813">Transport</keyword>
<dbReference type="AlphaFoldDB" id="T1G7Q3"/>
<dbReference type="InterPro" id="IPR018456">
    <property type="entry name" value="PTR2_symporter_CS"/>
</dbReference>
<dbReference type="FunFam" id="1.20.1250.20:FF:000869">
    <property type="entry name" value="Pept-2"/>
    <property type="match status" value="1"/>
</dbReference>
<gene>
    <name evidence="12" type="primary">20217100</name>
    <name evidence="11" type="ORF">HELRODRAFT_90377</name>
</gene>
<keyword evidence="13" id="KW-1185">Reference proteome</keyword>
<dbReference type="OrthoDB" id="205993at2759"/>
<dbReference type="InParanoid" id="T1G7Q3"/>
<reference evidence="13" key="1">
    <citation type="submission" date="2012-12" db="EMBL/GenBank/DDBJ databases">
        <authorList>
            <person name="Hellsten U."/>
            <person name="Grimwood J."/>
            <person name="Chapman J.A."/>
            <person name="Shapiro H."/>
            <person name="Aerts A."/>
            <person name="Otillar R.P."/>
            <person name="Terry A.Y."/>
            <person name="Boore J.L."/>
            <person name="Simakov O."/>
            <person name="Marletaz F."/>
            <person name="Cho S.-J."/>
            <person name="Edsinger-Gonzales E."/>
            <person name="Havlak P."/>
            <person name="Kuo D.-H."/>
            <person name="Larsson T."/>
            <person name="Lv J."/>
            <person name="Arendt D."/>
            <person name="Savage R."/>
            <person name="Osoegawa K."/>
            <person name="de Jong P."/>
            <person name="Lindberg D.R."/>
            <person name="Seaver E.C."/>
            <person name="Weisblat D.A."/>
            <person name="Putnam N.H."/>
            <person name="Grigoriev I.V."/>
            <person name="Rokhsar D.S."/>
        </authorList>
    </citation>
    <scope>NUCLEOTIDE SEQUENCE</scope>
</reference>
<sequence>YPFHVFLILANEFCERFSFYGMRAILVIFLWKALNYEKEAATAIYHTFIVLCYFSPVIGAMIADGWLGKYSTILYVSIFYALGNIVMTLSAFPINGHYTNWLAFVALVVIGFGTGGIKPCVSSFGGDQFTDNQVREKESFFSLFYLSINIGSLISTILIPYIRGNVYCFEDSCYSLCFGIPAILMISAVVVFSFGTKRYTRHPAGESILMKFAGCIVKALGQKCCCGLKRGSKNDDDIVKKNHWLDYAAPDYDQSFINDVKDVVKVAWLFIPLPVFWALFDQQGSKWTLQAQQMNGEMSGFVVLPDMISFLNPSLVVMVVPLLEYLVYPCFEKMRIPLRPLQKMSLGMFLAAVAFLMTGFLQIAINTDQPVALSANETKYQIVNTSPRSINVSATYIGYYKSSSSSSSSSNGSSSTIFFVPPLNVSIGSTNELRYTYAPSGHYRFTVNWIDGSLSKSSLADNETMNGNNHNNINKELMTVTDFYFEELTAYQIFVTSDMEVVSSVIKSKNGPLYILVLANNDKNEVPSLVDYITEIPAWSINIFMQAPQYVVITVGECLFSVTGLSFTYTQAPASMKSILTSIWLLTVGVGNVIIIIVQGASGMISQVLEFFLFSCLMLVTTIIFIIMSYSYVYVTNKQQTTNVPNSVDENTNSTADDVEDDRMKKISLDAKNGDVGKFKGYGATEL</sequence>
<feature type="transmembrane region" description="Helical" evidence="10">
    <location>
        <begin position="300"/>
        <end position="323"/>
    </location>
</feature>
<dbReference type="InterPro" id="IPR000109">
    <property type="entry name" value="POT_fam"/>
</dbReference>
<dbReference type="PROSITE" id="PS01023">
    <property type="entry name" value="PTR2_2"/>
    <property type="match status" value="1"/>
</dbReference>
<dbReference type="HOGENOM" id="CLU_004790_3_0_1"/>
<dbReference type="GO" id="GO:0005886">
    <property type="term" value="C:plasma membrane"/>
    <property type="evidence" value="ECO:0000318"/>
    <property type="project" value="GO_Central"/>
</dbReference>
<dbReference type="GO" id="GO:0071916">
    <property type="term" value="F:dipeptide transmembrane transporter activity"/>
    <property type="evidence" value="ECO:0000318"/>
    <property type="project" value="GO_Central"/>
</dbReference>
<comment type="subcellular location">
    <subcellularLocation>
        <location evidence="1 9">Membrane</location>
        <topology evidence="1 9">Multi-pass membrane protein</topology>
    </subcellularLocation>
</comment>
<evidence type="ECO:0000256" key="8">
    <source>
        <dbReference type="ARBA" id="ARBA00023136"/>
    </source>
</evidence>
<dbReference type="FunCoup" id="T1G7Q3">
    <property type="interactions" value="68"/>
</dbReference>
<dbReference type="CDD" id="cd17347">
    <property type="entry name" value="MFS_SLC15A1_2_like"/>
    <property type="match status" value="1"/>
</dbReference>
<evidence type="ECO:0000256" key="3">
    <source>
        <dbReference type="ARBA" id="ARBA00022448"/>
    </source>
</evidence>
<feature type="transmembrane region" description="Helical" evidence="10">
    <location>
        <begin position="611"/>
        <end position="633"/>
    </location>
</feature>
<evidence type="ECO:0000313" key="13">
    <source>
        <dbReference type="Proteomes" id="UP000015101"/>
    </source>
</evidence>
<dbReference type="OMA" id="TEDIMAN"/>
<reference evidence="11 13" key="2">
    <citation type="journal article" date="2013" name="Nature">
        <title>Insights into bilaterian evolution from three spiralian genomes.</title>
        <authorList>
            <person name="Simakov O."/>
            <person name="Marletaz F."/>
            <person name="Cho S.J."/>
            <person name="Edsinger-Gonzales E."/>
            <person name="Havlak P."/>
            <person name="Hellsten U."/>
            <person name="Kuo D.H."/>
            <person name="Larsson T."/>
            <person name="Lv J."/>
            <person name="Arendt D."/>
            <person name="Savage R."/>
            <person name="Osoegawa K."/>
            <person name="de Jong P."/>
            <person name="Grimwood J."/>
            <person name="Chapman J.A."/>
            <person name="Shapiro H."/>
            <person name="Aerts A."/>
            <person name="Otillar R.P."/>
            <person name="Terry A.Y."/>
            <person name="Boore J.L."/>
            <person name="Grigoriev I.V."/>
            <person name="Lindberg D.R."/>
            <person name="Seaver E.C."/>
            <person name="Weisblat D.A."/>
            <person name="Putnam N.H."/>
            <person name="Rokhsar D.S."/>
        </authorList>
    </citation>
    <scope>NUCLEOTIDE SEQUENCE</scope>
</reference>
<dbReference type="GO" id="GO:0140206">
    <property type="term" value="P:dipeptide import across plasma membrane"/>
    <property type="evidence" value="ECO:0000318"/>
    <property type="project" value="GO_Central"/>
</dbReference>
<feature type="transmembrane region" description="Helical" evidence="10">
    <location>
        <begin position="344"/>
        <end position="365"/>
    </location>
</feature>
<protein>
    <recommendedName>
        <fullName evidence="14">Solute carrier family 15 member 1</fullName>
    </recommendedName>
</protein>
<evidence type="ECO:0008006" key="14">
    <source>
        <dbReference type="Google" id="ProtNLM"/>
    </source>
</evidence>
<evidence type="ECO:0000256" key="7">
    <source>
        <dbReference type="ARBA" id="ARBA00022989"/>
    </source>
</evidence>
<evidence type="ECO:0000313" key="11">
    <source>
        <dbReference type="EMBL" id="ESN91171.1"/>
    </source>
</evidence>
<evidence type="ECO:0000256" key="6">
    <source>
        <dbReference type="ARBA" id="ARBA00022927"/>
    </source>
</evidence>
<keyword evidence="4 9" id="KW-0812">Transmembrane</keyword>
<dbReference type="Proteomes" id="UP000015101">
    <property type="component" value="Unassembled WGS sequence"/>
</dbReference>
<keyword evidence="8 10" id="KW-0472">Membrane</keyword>
<accession>T1G7Q3</accession>
<dbReference type="PANTHER" id="PTHR11654">
    <property type="entry name" value="OLIGOPEPTIDE TRANSPORTER-RELATED"/>
    <property type="match status" value="1"/>
</dbReference>
<dbReference type="Pfam" id="PF00854">
    <property type="entry name" value="PTR2"/>
    <property type="match status" value="2"/>
</dbReference>
<dbReference type="GO" id="GO:0016324">
    <property type="term" value="C:apical plasma membrane"/>
    <property type="evidence" value="ECO:0000318"/>
    <property type="project" value="GO_Central"/>
</dbReference>
<keyword evidence="6" id="KW-0653">Protein transport</keyword>
<feature type="transmembrane region" description="Helical" evidence="10">
    <location>
        <begin position="174"/>
        <end position="194"/>
    </location>
</feature>
<dbReference type="GeneID" id="20217100"/>
<keyword evidence="7 10" id="KW-1133">Transmembrane helix</keyword>
<evidence type="ECO:0000256" key="2">
    <source>
        <dbReference type="ARBA" id="ARBA00005982"/>
    </source>
</evidence>
<proteinExistence type="inferred from homology"/>
<reference evidence="12" key="3">
    <citation type="submission" date="2015-06" db="UniProtKB">
        <authorList>
            <consortium name="EnsemblMetazoa"/>
        </authorList>
    </citation>
    <scope>IDENTIFICATION</scope>
</reference>
<feature type="transmembrane region" description="Helical" evidence="10">
    <location>
        <begin position="40"/>
        <end position="62"/>
    </location>
</feature>
<feature type="transmembrane region" description="Helical" evidence="10">
    <location>
        <begin position="142"/>
        <end position="162"/>
    </location>
</feature>
<dbReference type="EMBL" id="AMQM01007999">
    <property type="status" value="NOT_ANNOTATED_CDS"/>
    <property type="molecule type" value="Genomic_DNA"/>
</dbReference>
<dbReference type="KEGG" id="hro:HELRODRAFT_90377"/>
<name>T1G7Q3_HELRO</name>
<dbReference type="PROSITE" id="PS01022">
    <property type="entry name" value="PTR2_1"/>
    <property type="match status" value="1"/>
</dbReference>
<dbReference type="RefSeq" id="XP_009030689.1">
    <property type="nucleotide sequence ID" value="XM_009032441.1"/>
</dbReference>
<evidence type="ECO:0000256" key="9">
    <source>
        <dbReference type="RuleBase" id="RU003755"/>
    </source>
</evidence>
<evidence type="ECO:0000256" key="4">
    <source>
        <dbReference type="ARBA" id="ARBA00022692"/>
    </source>
</evidence>
<feature type="transmembrane region" description="Helical" evidence="10">
    <location>
        <begin position="550"/>
        <end position="570"/>
    </location>
</feature>
<organism evidence="12 13">
    <name type="scientific">Helobdella robusta</name>
    <name type="common">Californian leech</name>
    <dbReference type="NCBI Taxonomy" id="6412"/>
    <lineage>
        <taxon>Eukaryota</taxon>
        <taxon>Metazoa</taxon>
        <taxon>Spiralia</taxon>
        <taxon>Lophotrochozoa</taxon>
        <taxon>Annelida</taxon>
        <taxon>Clitellata</taxon>
        <taxon>Hirudinea</taxon>
        <taxon>Rhynchobdellida</taxon>
        <taxon>Glossiphoniidae</taxon>
        <taxon>Helobdella</taxon>
    </lineage>
</organism>
<evidence type="ECO:0000256" key="1">
    <source>
        <dbReference type="ARBA" id="ARBA00004141"/>
    </source>
</evidence>
<dbReference type="EMBL" id="KB097710">
    <property type="protein sequence ID" value="ESN91171.1"/>
    <property type="molecule type" value="Genomic_DNA"/>
</dbReference>
<evidence type="ECO:0000256" key="10">
    <source>
        <dbReference type="SAM" id="Phobius"/>
    </source>
</evidence>
<dbReference type="GO" id="GO:0015031">
    <property type="term" value="P:protein transport"/>
    <property type="evidence" value="ECO:0007669"/>
    <property type="project" value="UniProtKB-KW"/>
</dbReference>
<dbReference type="FunFam" id="1.20.1250.20:FF:000049">
    <property type="entry name" value="Solute carrier family 15 member 2"/>
    <property type="match status" value="1"/>
</dbReference>
<dbReference type="Gene3D" id="1.20.1250.20">
    <property type="entry name" value="MFS general substrate transporter like domains"/>
    <property type="match status" value="2"/>
</dbReference>
<dbReference type="eggNOG" id="KOG1237">
    <property type="taxonomic scope" value="Eukaryota"/>
</dbReference>
<dbReference type="SUPFAM" id="SSF103473">
    <property type="entry name" value="MFS general substrate transporter"/>
    <property type="match status" value="1"/>
</dbReference>
<feature type="transmembrane region" description="Helical" evidence="10">
    <location>
        <begin position="582"/>
        <end position="605"/>
    </location>
</feature>
<evidence type="ECO:0000313" key="12">
    <source>
        <dbReference type="EnsemblMetazoa" id="HelroP90377"/>
    </source>
</evidence>
<dbReference type="EnsemblMetazoa" id="HelroT90377">
    <property type="protein sequence ID" value="HelroP90377"/>
    <property type="gene ID" value="HelroG90377"/>
</dbReference>
<feature type="transmembrane region" description="Helical" evidence="10">
    <location>
        <begin position="74"/>
        <end position="95"/>
    </location>
</feature>
<comment type="similarity">
    <text evidence="2 9">Belongs to the major facilitator superfamily. Proton-dependent oligopeptide transporter (POT/PTR) (TC 2.A.17) family.</text>
</comment>
<dbReference type="CTD" id="20217100"/>
<dbReference type="InterPro" id="IPR036259">
    <property type="entry name" value="MFS_trans_sf"/>
</dbReference>
<evidence type="ECO:0000256" key="5">
    <source>
        <dbReference type="ARBA" id="ARBA00022856"/>
    </source>
</evidence>
<keyword evidence="5" id="KW-0571">Peptide transport</keyword>